<organism evidence="1 2">
    <name type="scientific">Octopus vulgaris</name>
    <name type="common">Common octopus</name>
    <dbReference type="NCBI Taxonomy" id="6645"/>
    <lineage>
        <taxon>Eukaryota</taxon>
        <taxon>Metazoa</taxon>
        <taxon>Spiralia</taxon>
        <taxon>Lophotrochozoa</taxon>
        <taxon>Mollusca</taxon>
        <taxon>Cephalopoda</taxon>
        <taxon>Coleoidea</taxon>
        <taxon>Octopodiformes</taxon>
        <taxon>Octopoda</taxon>
        <taxon>Incirrata</taxon>
        <taxon>Octopodidae</taxon>
        <taxon>Octopus</taxon>
    </lineage>
</organism>
<dbReference type="AlphaFoldDB" id="A0AA36B089"/>
<evidence type="ECO:0000313" key="1">
    <source>
        <dbReference type="EMBL" id="CAI9724918.1"/>
    </source>
</evidence>
<keyword evidence="2" id="KW-1185">Reference proteome</keyword>
<dbReference type="Proteomes" id="UP001162480">
    <property type="component" value="Chromosome 6"/>
</dbReference>
<reference evidence="1" key="1">
    <citation type="submission" date="2023-08" db="EMBL/GenBank/DDBJ databases">
        <authorList>
            <person name="Alioto T."/>
            <person name="Alioto T."/>
            <person name="Gomez Garrido J."/>
        </authorList>
    </citation>
    <scope>NUCLEOTIDE SEQUENCE</scope>
</reference>
<protein>
    <submittedName>
        <fullName evidence="1">Uncharacterized protein</fullName>
    </submittedName>
</protein>
<accession>A0AA36B089</accession>
<name>A0AA36B089_OCTVU</name>
<evidence type="ECO:0000313" key="2">
    <source>
        <dbReference type="Proteomes" id="UP001162480"/>
    </source>
</evidence>
<proteinExistence type="predicted"/>
<sequence length="76" mass="8395">MTIVTVSFTEENSMILSVTHSHTEVTVTHKIVPGIFLASTEPLILPWHAKMVFILASSYKDVPIPVKPTAESFKSL</sequence>
<gene>
    <name evidence="1" type="ORF">OCTVUL_1B000939</name>
</gene>
<dbReference type="EMBL" id="OX597819">
    <property type="protein sequence ID" value="CAI9724918.1"/>
    <property type="molecule type" value="Genomic_DNA"/>
</dbReference>